<dbReference type="InterPro" id="IPR015943">
    <property type="entry name" value="WD40/YVTN_repeat-like_dom_sf"/>
</dbReference>
<dbReference type="SUPFAM" id="SSF49313">
    <property type="entry name" value="Cadherin-like"/>
    <property type="match status" value="1"/>
</dbReference>
<dbReference type="Gene3D" id="2.130.10.10">
    <property type="entry name" value="YVTN repeat-like/Quinoprotein amine dehydrogenase"/>
    <property type="match status" value="1"/>
</dbReference>
<dbReference type="SUPFAM" id="SSF69322">
    <property type="entry name" value="Tricorn protease domain 2"/>
    <property type="match status" value="1"/>
</dbReference>
<accession>A0A2N0VIG9</accession>
<sequence length="524" mass="58745">MDGYSLMMKKFLPLTFLLLFILDAGTMVFAQWSHDFRHRMEIPEIINVHSSETHLYVLSESEGLIVFRANEDSLQWLYSSTGMQQRGNSIESDIRFAYIYGSNRRLTIVEPTSVLGVYSSTVMPASPKSVERVANNLYIALGNTGLGKLSLETPESVDASVEFPFENILNGNDIQSLASDRNRTLYVLSNGNQIDIFSPSSDEDEEGNLEHNESVETERNIEKLFITDDELIGTDQSGNIFLINSDGKMRQTAQTNSAVDKLEIWNNHLVVRTVDENLWIGEFGSELTEWKSDGDAGNYFTVTEEQLWVSEFNQISPVVLTSGDNSGSNRSSASELALQPIEDITLPFPRPLILPIKLESSYEPGEVSFSYSSSFNNASIRGKTFYWQPSATQTGRHRVTITATNSSGQSDSEEFMIDLRPFNAPPRFSSARPISIPVDESFEYKIDAIDPDGMNQDLIRYLGVDLPDGARINERNGRFTWTPNIRQVGSHTFQVIATDQFGAAASQDFEIRVVEMEESNSDQE</sequence>
<dbReference type="Proteomes" id="UP000233398">
    <property type="component" value="Unassembled WGS sequence"/>
</dbReference>
<name>A0A2N0VIG9_9BACT</name>
<evidence type="ECO:0008006" key="3">
    <source>
        <dbReference type="Google" id="ProtNLM"/>
    </source>
</evidence>
<dbReference type="GO" id="GO:0005509">
    <property type="term" value="F:calcium ion binding"/>
    <property type="evidence" value="ECO:0007669"/>
    <property type="project" value="InterPro"/>
</dbReference>
<comment type="caution">
    <text evidence="1">The sequence shown here is derived from an EMBL/GenBank/DDBJ whole genome shotgun (WGS) entry which is preliminary data.</text>
</comment>
<keyword evidence="2" id="KW-1185">Reference proteome</keyword>
<gene>
    <name evidence="1" type="ORF">CWD77_00330</name>
</gene>
<dbReference type="InterPro" id="IPR015919">
    <property type="entry name" value="Cadherin-like_sf"/>
</dbReference>
<dbReference type="EMBL" id="PISP01000001">
    <property type="protein sequence ID" value="PKD43964.1"/>
    <property type="molecule type" value="Genomic_DNA"/>
</dbReference>
<dbReference type="Pfam" id="PF05345">
    <property type="entry name" value="He_PIG"/>
    <property type="match status" value="1"/>
</dbReference>
<protein>
    <recommendedName>
        <fullName evidence="3">Cadherin domain-containing protein</fullName>
    </recommendedName>
</protein>
<proteinExistence type="predicted"/>
<dbReference type="Gene3D" id="2.60.40.10">
    <property type="entry name" value="Immunoglobulins"/>
    <property type="match status" value="1"/>
</dbReference>
<evidence type="ECO:0000313" key="1">
    <source>
        <dbReference type="EMBL" id="PKD43964.1"/>
    </source>
</evidence>
<dbReference type="GO" id="GO:0016020">
    <property type="term" value="C:membrane"/>
    <property type="evidence" value="ECO:0007669"/>
    <property type="project" value="InterPro"/>
</dbReference>
<organism evidence="1 2">
    <name type="scientific">Rhodohalobacter barkolensis</name>
    <dbReference type="NCBI Taxonomy" id="2053187"/>
    <lineage>
        <taxon>Bacteria</taxon>
        <taxon>Pseudomonadati</taxon>
        <taxon>Balneolota</taxon>
        <taxon>Balneolia</taxon>
        <taxon>Balneolales</taxon>
        <taxon>Balneolaceae</taxon>
        <taxon>Rhodohalobacter</taxon>
    </lineage>
</organism>
<reference evidence="1 2" key="1">
    <citation type="submission" date="2017-11" db="EMBL/GenBank/DDBJ databases">
        <title>Rhodohalobacter 15182 sp. nov., isolated from a salt lake.</title>
        <authorList>
            <person name="Han S."/>
        </authorList>
    </citation>
    <scope>NUCLEOTIDE SEQUENCE [LARGE SCALE GENOMIC DNA]</scope>
    <source>
        <strain evidence="1 2">15182</strain>
    </source>
</reference>
<dbReference type="OrthoDB" id="1523166at2"/>
<evidence type="ECO:0000313" key="2">
    <source>
        <dbReference type="Proteomes" id="UP000233398"/>
    </source>
</evidence>
<dbReference type="AlphaFoldDB" id="A0A2N0VIG9"/>
<dbReference type="InterPro" id="IPR013783">
    <property type="entry name" value="Ig-like_fold"/>
</dbReference>